<feature type="compositionally biased region" description="Polar residues" evidence="1">
    <location>
        <begin position="1"/>
        <end position="10"/>
    </location>
</feature>
<sequence>MSNGKSSRNLESGPMVSPSRNLENVQMVVQQETLKNGDLQEKKFKGHGPRVKVSGIESKELKFPKHNPPVKIPEFWPVVDYVYT</sequence>
<name>A0A4Y2AZT3_ARAVE</name>
<keyword evidence="3" id="KW-1185">Reference proteome</keyword>
<dbReference type="EMBL" id="BGPR01000044">
    <property type="protein sequence ID" value="GBL85602.1"/>
    <property type="molecule type" value="Genomic_DNA"/>
</dbReference>
<gene>
    <name evidence="2" type="ORF">AVEN_193073_1</name>
</gene>
<evidence type="ECO:0000313" key="2">
    <source>
        <dbReference type="EMBL" id="GBL85602.1"/>
    </source>
</evidence>
<comment type="caution">
    <text evidence="2">The sequence shown here is derived from an EMBL/GenBank/DDBJ whole genome shotgun (WGS) entry which is preliminary data.</text>
</comment>
<dbReference type="Proteomes" id="UP000499080">
    <property type="component" value="Unassembled WGS sequence"/>
</dbReference>
<accession>A0A4Y2AZT3</accession>
<organism evidence="2 3">
    <name type="scientific">Araneus ventricosus</name>
    <name type="common">Orbweaver spider</name>
    <name type="synonym">Epeira ventricosa</name>
    <dbReference type="NCBI Taxonomy" id="182803"/>
    <lineage>
        <taxon>Eukaryota</taxon>
        <taxon>Metazoa</taxon>
        <taxon>Ecdysozoa</taxon>
        <taxon>Arthropoda</taxon>
        <taxon>Chelicerata</taxon>
        <taxon>Arachnida</taxon>
        <taxon>Araneae</taxon>
        <taxon>Araneomorphae</taxon>
        <taxon>Entelegynae</taxon>
        <taxon>Araneoidea</taxon>
        <taxon>Araneidae</taxon>
        <taxon>Araneus</taxon>
    </lineage>
</organism>
<proteinExistence type="predicted"/>
<reference evidence="2 3" key="1">
    <citation type="journal article" date="2019" name="Sci. Rep.">
        <title>Orb-weaving spider Araneus ventricosus genome elucidates the spidroin gene catalogue.</title>
        <authorList>
            <person name="Kono N."/>
            <person name="Nakamura H."/>
            <person name="Ohtoshi R."/>
            <person name="Moran D.A.P."/>
            <person name="Shinohara A."/>
            <person name="Yoshida Y."/>
            <person name="Fujiwara M."/>
            <person name="Mori M."/>
            <person name="Tomita M."/>
            <person name="Arakawa K."/>
        </authorList>
    </citation>
    <scope>NUCLEOTIDE SEQUENCE [LARGE SCALE GENOMIC DNA]</scope>
</reference>
<protein>
    <submittedName>
        <fullName evidence="2">Uncharacterized protein</fullName>
    </submittedName>
</protein>
<evidence type="ECO:0000313" key="3">
    <source>
        <dbReference type="Proteomes" id="UP000499080"/>
    </source>
</evidence>
<feature type="region of interest" description="Disordered" evidence="1">
    <location>
        <begin position="1"/>
        <end position="22"/>
    </location>
</feature>
<dbReference type="AlphaFoldDB" id="A0A4Y2AZT3"/>
<evidence type="ECO:0000256" key="1">
    <source>
        <dbReference type="SAM" id="MobiDB-lite"/>
    </source>
</evidence>